<dbReference type="HOGENOM" id="CLU_2633728_0_0_5"/>
<dbReference type="PATRIC" id="fig|999552.6.peg.1657"/>
<dbReference type="Proteomes" id="UP000018780">
    <property type="component" value="Chromosome"/>
</dbReference>
<accession>V9VZ05</accession>
<gene>
    <name evidence="1" type="ORF">METH_08240</name>
</gene>
<protein>
    <submittedName>
        <fullName evidence="1">Uncharacterized protein</fullName>
    </submittedName>
</protein>
<dbReference type="KEGG" id="lmd:METH_08240"/>
<reference evidence="1 2" key="1">
    <citation type="submission" date="2013-09" db="EMBL/GenBank/DDBJ databases">
        <authorList>
            <consortium name="DOE Joint Genome Institute"/>
            <person name="Klenk H.-P."/>
            <person name="Huntemann M."/>
            <person name="Han J."/>
            <person name="Chen A."/>
            <person name="Kyrpides N."/>
            <person name="Mavromatis K."/>
            <person name="Markowitz V."/>
            <person name="Palaniappan K."/>
            <person name="Ivanova N."/>
            <person name="Schaumberg A."/>
            <person name="Pati A."/>
            <person name="Liolios K."/>
            <person name="Nordberg H.P."/>
            <person name="Cantor M.N."/>
            <person name="Hua S.X."/>
            <person name="Woyke T."/>
        </authorList>
    </citation>
    <scope>NUCLEOTIDE SEQUENCE [LARGE SCALE GENOMIC DNA]</scope>
    <source>
        <strain evidence="1 2">DSM 14336</strain>
    </source>
</reference>
<sequence>MPLIRAAEDSFTGYSCLVEDPDSIEVDSVQWPVQAWCPIDEGTGDEGGWVKGTFRCKWRGDVLYGENEAVNDRYLPG</sequence>
<name>V9VZ05_9RHOB</name>
<dbReference type="EMBL" id="CP006773">
    <property type="protein sequence ID" value="AHD02999.1"/>
    <property type="molecule type" value="Genomic_DNA"/>
</dbReference>
<evidence type="ECO:0000313" key="2">
    <source>
        <dbReference type="Proteomes" id="UP000018780"/>
    </source>
</evidence>
<dbReference type="RefSeq" id="WP_024089912.1">
    <property type="nucleotide sequence ID" value="NC_023135.1"/>
</dbReference>
<organism evidence="1 2">
    <name type="scientific">Leisingera methylohalidivorans DSM 14336</name>
    <dbReference type="NCBI Taxonomy" id="999552"/>
    <lineage>
        <taxon>Bacteria</taxon>
        <taxon>Pseudomonadati</taxon>
        <taxon>Pseudomonadota</taxon>
        <taxon>Alphaproteobacteria</taxon>
        <taxon>Rhodobacterales</taxon>
        <taxon>Roseobacteraceae</taxon>
        <taxon>Leisingera</taxon>
    </lineage>
</organism>
<proteinExistence type="predicted"/>
<keyword evidence="2" id="KW-1185">Reference proteome</keyword>
<evidence type="ECO:0000313" key="1">
    <source>
        <dbReference type="EMBL" id="AHD02999.1"/>
    </source>
</evidence>
<dbReference type="AlphaFoldDB" id="V9VZ05"/>